<keyword evidence="1" id="KW-0378">Hydrolase</keyword>
<reference evidence="1 2" key="1">
    <citation type="journal article" date="2021" name="Int. J. Syst. Evol. Microbiol.">
        <title>Steroidobacter gossypii sp. nov., isolated from soil of cotton cropping field.</title>
        <authorList>
            <person name="Huang R."/>
            <person name="Yang S."/>
            <person name="Zhen C."/>
            <person name="Liu W."/>
        </authorList>
    </citation>
    <scope>NUCLEOTIDE SEQUENCE [LARGE SCALE GENOMIC DNA]</scope>
    <source>
        <strain evidence="1 2">S1-65</strain>
    </source>
</reference>
<dbReference type="Proteomes" id="UP000661077">
    <property type="component" value="Unassembled WGS sequence"/>
</dbReference>
<sequence length="314" mass="34372">MNDVLVRVHWKIWEREEQMLNGLPRLAQMWLVCLCIGGCGGDVSASHSASSTPTITSVPLILRDNSALVSIRIANSDVPVQLDTGNFTSVSLSQEILDRAGAQAIDGVSERIDAQGNKVESPRFHIDRMQLGNVVFNNVNVQLDVHAPSYQPYQIGQQGFLGTALLKGYRVIIDYPKQAMTLIPAQVPLKGTACQGTEVEFDEAWAGEPATLIETDLGTLTVWWDTGAGGSALTKRFIEKAGRSDAQTVESSRLLIGGDDFGPWTFQVWENLVLPPGFDGFIGDDFFSNHVVCMDFPAKRLLVRKAPKQASDRN</sequence>
<dbReference type="Pfam" id="PF13650">
    <property type="entry name" value="Asp_protease_2"/>
    <property type="match status" value="1"/>
</dbReference>
<dbReference type="Gene3D" id="2.40.70.10">
    <property type="entry name" value="Acid Proteases"/>
    <property type="match status" value="2"/>
</dbReference>
<gene>
    <name evidence="1" type="ORF">JM946_01270</name>
</gene>
<dbReference type="GO" id="GO:0008233">
    <property type="term" value="F:peptidase activity"/>
    <property type="evidence" value="ECO:0007669"/>
    <property type="project" value="UniProtKB-KW"/>
</dbReference>
<organism evidence="1 2">
    <name type="scientific">Steroidobacter gossypii</name>
    <dbReference type="NCBI Taxonomy" id="2805490"/>
    <lineage>
        <taxon>Bacteria</taxon>
        <taxon>Pseudomonadati</taxon>
        <taxon>Pseudomonadota</taxon>
        <taxon>Gammaproteobacteria</taxon>
        <taxon>Steroidobacterales</taxon>
        <taxon>Steroidobacteraceae</taxon>
        <taxon>Steroidobacter</taxon>
    </lineage>
</organism>
<name>A0ABS1WQU6_9GAMM</name>
<keyword evidence="1" id="KW-0645">Protease</keyword>
<comment type="caution">
    <text evidence="1">The sequence shown here is derived from an EMBL/GenBank/DDBJ whole genome shotgun (WGS) entry which is preliminary data.</text>
</comment>
<accession>A0ABS1WQU6</accession>
<proteinExistence type="predicted"/>
<dbReference type="EMBL" id="JAEVLS010000001">
    <property type="protein sequence ID" value="MBM0103349.1"/>
    <property type="molecule type" value="Genomic_DNA"/>
</dbReference>
<dbReference type="GO" id="GO:0006508">
    <property type="term" value="P:proteolysis"/>
    <property type="evidence" value="ECO:0007669"/>
    <property type="project" value="UniProtKB-KW"/>
</dbReference>
<evidence type="ECO:0000313" key="1">
    <source>
        <dbReference type="EMBL" id="MBM0103349.1"/>
    </source>
</evidence>
<protein>
    <submittedName>
        <fullName evidence="1">Aspartyl protease family protein</fullName>
    </submittedName>
</protein>
<evidence type="ECO:0000313" key="2">
    <source>
        <dbReference type="Proteomes" id="UP000661077"/>
    </source>
</evidence>
<dbReference type="InterPro" id="IPR021109">
    <property type="entry name" value="Peptidase_aspartic_dom_sf"/>
</dbReference>
<keyword evidence="2" id="KW-1185">Reference proteome</keyword>